<dbReference type="RefSeq" id="WP_063601809.1">
    <property type="nucleotide sequence ID" value="NZ_LITQ01000026.1"/>
</dbReference>
<dbReference type="EMBL" id="LROR01000049">
    <property type="protein sequence ID" value="OBR93951.1"/>
    <property type="molecule type" value="Genomic_DNA"/>
</dbReference>
<dbReference type="PATRIC" id="fig|1705578.3.peg.1979"/>
<reference evidence="2 4" key="2">
    <citation type="journal article" date="2016" name="Front. Microbiol.">
        <title>Industrial Acetogenic Biocatalysts: A Comparative Metabolic and Genomic Analysis.</title>
        <authorList>
            <person name="Bengelsdorf F."/>
            <person name="Poehlein A."/>
            <person name="Sonja S."/>
            <person name="Erz C."/>
            <person name="Hummel T."/>
            <person name="Hoffmeister S."/>
            <person name="Daniel R."/>
            <person name="Durre P."/>
        </authorList>
    </citation>
    <scope>NUCLEOTIDE SEQUENCE [LARGE SCALE GENOMIC DNA]</scope>
    <source>
        <strain evidence="2 4">PTA-10522</strain>
    </source>
</reference>
<evidence type="ECO:0000313" key="2">
    <source>
        <dbReference type="EMBL" id="OBR93951.1"/>
    </source>
</evidence>
<accession>A0A162NB98</accession>
<protein>
    <submittedName>
        <fullName evidence="1">Uncharacterized protein</fullName>
    </submittedName>
</protein>
<evidence type="ECO:0000313" key="1">
    <source>
        <dbReference type="EMBL" id="OAA91319.1"/>
    </source>
</evidence>
<dbReference type="AlphaFoldDB" id="A0A162NB98"/>
<organism evidence="1 3">
    <name type="scientific">Clostridium coskatii</name>
    <dbReference type="NCBI Taxonomy" id="1705578"/>
    <lineage>
        <taxon>Bacteria</taxon>
        <taxon>Bacillati</taxon>
        <taxon>Bacillota</taxon>
        <taxon>Clostridia</taxon>
        <taxon>Eubacteriales</taxon>
        <taxon>Clostridiaceae</taxon>
        <taxon>Clostridium</taxon>
    </lineage>
</organism>
<evidence type="ECO:0000313" key="4">
    <source>
        <dbReference type="Proteomes" id="UP000093694"/>
    </source>
</evidence>
<proteinExistence type="predicted"/>
<name>A0A162NB98_9CLOT</name>
<comment type="caution">
    <text evidence="1">The sequence shown here is derived from an EMBL/GenBank/DDBJ whole genome shotgun (WGS) entry which is preliminary data.</text>
</comment>
<dbReference type="Proteomes" id="UP000077384">
    <property type="component" value="Unassembled WGS sequence"/>
</dbReference>
<dbReference type="Proteomes" id="UP000093694">
    <property type="component" value="Unassembled WGS sequence"/>
</dbReference>
<keyword evidence="4" id="KW-1185">Reference proteome</keyword>
<reference evidence="1 3" key="1">
    <citation type="journal article" date="2015" name="Biotechnol. Bioeng.">
        <title>Genome sequence and phenotypic characterization of Caulobacter segnis.</title>
        <authorList>
            <person name="Patel S."/>
            <person name="Fletcher B."/>
            <person name="Scott D.C."/>
            <person name="Ely B."/>
        </authorList>
    </citation>
    <scope>NUCLEOTIDE SEQUENCE [LARGE SCALE GENOMIC DNA]</scope>
    <source>
        <strain evidence="1 3">PS02</strain>
    </source>
</reference>
<sequence length="111" mass="12524">MSKTLLNTLKNVVNGTIEREYMKVTDDFQEVLKKNTNLAKEHREYSDKVEELSEKLSKVVPEEYKSLIDDLVDASTGVMSAESEILFKEGVVLGATGLNYLSEIGTYLQFI</sequence>
<evidence type="ECO:0000313" key="3">
    <source>
        <dbReference type="Proteomes" id="UP000077384"/>
    </source>
</evidence>
<dbReference type="EMBL" id="LITQ01000026">
    <property type="protein sequence ID" value="OAA91319.1"/>
    <property type="molecule type" value="Genomic_DNA"/>
</dbReference>
<gene>
    <name evidence="2" type="ORF">CLCOS_20870</name>
    <name evidence="1" type="ORF">WX73_01729</name>
</gene>